<sequence>MQYECVDRGDIAHVRNQHADYRKPLEAVDAETLGIEAAETVERFLSHRPNHRPTPLRSLPALARELGIGAVHLKDEGFRLGLGSFKALGGAYAVIRLVLEAAEARLGRPVAIAELHSPEVAKISAAMTFGCATDGNHGRSVAQGAQLVRARSVIFVHGGVSDARVAAIARYGAVMERVAGTYDDSVAEAARVCEANGWTVVSDTSWPGYERIPGLVMQGYTAIFREALEKLPEAPTHVFIQAGVGGIAAAAAGYLANRYGEARPTFVVVDPARAACIFETARQGKPVKIAHGEPTVMAMLECYEPSQVAWRVLSRVADAFMTVEEETAVEVMNLLARPFDHDPVVVAGESGGAGLAGLLVAARDAGMRAAIGLDVHSRVLLVITEGATDPDRYRELVGLTPGDIAIAGK</sequence>
<dbReference type="GO" id="GO:0030170">
    <property type="term" value="F:pyridoxal phosphate binding"/>
    <property type="evidence" value="ECO:0007669"/>
    <property type="project" value="InterPro"/>
</dbReference>
<organism evidence="4 6">
    <name type="scientific">Aminobacter aminovorans</name>
    <name type="common">Chelatobacter heintzii</name>
    <dbReference type="NCBI Taxonomy" id="83263"/>
    <lineage>
        <taxon>Bacteria</taxon>
        <taxon>Pseudomonadati</taxon>
        <taxon>Pseudomonadota</taxon>
        <taxon>Alphaproteobacteria</taxon>
        <taxon>Hyphomicrobiales</taxon>
        <taxon>Phyllobacteriaceae</taxon>
        <taxon>Aminobacter</taxon>
    </lineage>
</organism>
<dbReference type="Proteomes" id="UP000075755">
    <property type="component" value="Chromosome"/>
</dbReference>
<dbReference type="EMBL" id="CP015005">
    <property type="protein sequence ID" value="AMS41397.1"/>
    <property type="molecule type" value="Genomic_DNA"/>
</dbReference>
<name>A0AAC8YN57_AMIAI</name>
<evidence type="ECO:0000313" key="5">
    <source>
        <dbReference type="EMBL" id="MBB3707964.1"/>
    </source>
</evidence>
<keyword evidence="5" id="KW-0456">Lyase</keyword>
<dbReference type="PANTHER" id="PTHR42937:SF1">
    <property type="entry name" value="DIAMINOPROPIONATE AMMONIA-LYASE"/>
    <property type="match status" value="1"/>
</dbReference>
<dbReference type="PANTHER" id="PTHR42937">
    <property type="match status" value="1"/>
</dbReference>
<accession>A0AAC8YN57</accession>
<dbReference type="InterPro" id="IPR001926">
    <property type="entry name" value="TrpB-like_PALP"/>
</dbReference>
<protein>
    <submittedName>
        <fullName evidence="5">Diaminopropionate ammonia-lyase</fullName>
        <ecNumber evidence="5">4.3.1.15</ecNumber>
    </submittedName>
</protein>
<dbReference type="AlphaFoldDB" id="A0AAC8YN57"/>
<reference evidence="5 7" key="2">
    <citation type="submission" date="2020-08" db="EMBL/GenBank/DDBJ databases">
        <title>Genomic Encyclopedia of Type Strains, Phase IV (KMG-IV): sequencing the most valuable type-strain genomes for metagenomic binning, comparative biology and taxonomic classification.</title>
        <authorList>
            <person name="Goeker M."/>
        </authorList>
    </citation>
    <scope>NUCLEOTIDE SEQUENCE [LARGE SCALE GENOMIC DNA]</scope>
    <source>
        <strain evidence="5 7">DSM 10368</strain>
    </source>
</reference>
<dbReference type="Gene3D" id="3.40.50.1100">
    <property type="match status" value="3"/>
</dbReference>
<dbReference type="Proteomes" id="UP000577697">
    <property type="component" value="Unassembled WGS sequence"/>
</dbReference>
<dbReference type="NCBIfam" id="NF006058">
    <property type="entry name" value="PRK08206.1"/>
    <property type="match status" value="1"/>
</dbReference>
<dbReference type="Pfam" id="PF00291">
    <property type="entry name" value="PALP"/>
    <property type="match status" value="1"/>
</dbReference>
<gene>
    <name evidence="4" type="ORF">AA2016_2471</name>
    <name evidence="5" type="ORF">FHS67_004298</name>
</gene>
<proteinExistence type="predicted"/>
<dbReference type="GO" id="GO:0008838">
    <property type="term" value="F:diaminopropionate ammonia-lyase activity"/>
    <property type="evidence" value="ECO:0007669"/>
    <property type="project" value="UniProtKB-EC"/>
</dbReference>
<evidence type="ECO:0000313" key="7">
    <source>
        <dbReference type="Proteomes" id="UP000577697"/>
    </source>
</evidence>
<feature type="domain" description="Tryptophan synthase beta chain-like PALP" evidence="3">
    <location>
        <begin position="49"/>
        <end position="364"/>
    </location>
</feature>
<dbReference type="SUPFAM" id="SSF53686">
    <property type="entry name" value="Tryptophan synthase beta subunit-like PLP-dependent enzymes"/>
    <property type="match status" value="1"/>
</dbReference>
<evidence type="ECO:0000313" key="6">
    <source>
        <dbReference type="Proteomes" id="UP000075755"/>
    </source>
</evidence>
<keyword evidence="2" id="KW-0663">Pyridoxal phosphate</keyword>
<dbReference type="KEGG" id="aak:AA2016_2471"/>
<dbReference type="InterPro" id="IPR036052">
    <property type="entry name" value="TrpB-like_PALP_sf"/>
</dbReference>
<reference evidence="4 6" key="1">
    <citation type="submission" date="2016-03" db="EMBL/GenBank/DDBJ databases">
        <title>Complete genome of Aminobacter aminovorans KCTC 2477.</title>
        <authorList>
            <person name="Kim K.M."/>
        </authorList>
    </citation>
    <scope>NUCLEOTIDE SEQUENCE [LARGE SCALE GENOMIC DNA]</scope>
    <source>
        <strain evidence="4 6">KCTC 2477</strain>
    </source>
</reference>
<evidence type="ECO:0000259" key="3">
    <source>
        <dbReference type="Pfam" id="PF00291"/>
    </source>
</evidence>
<comment type="cofactor">
    <cofactor evidence="1">
        <name>pyridoxal 5'-phosphate</name>
        <dbReference type="ChEBI" id="CHEBI:597326"/>
    </cofactor>
</comment>
<evidence type="ECO:0000256" key="2">
    <source>
        <dbReference type="ARBA" id="ARBA00022898"/>
    </source>
</evidence>
<dbReference type="RefSeq" id="WP_249926015.1">
    <property type="nucleotide sequence ID" value="NZ_CP015005.1"/>
</dbReference>
<dbReference type="EC" id="4.3.1.15" evidence="5"/>
<evidence type="ECO:0000313" key="4">
    <source>
        <dbReference type="EMBL" id="AMS41397.1"/>
    </source>
</evidence>
<dbReference type="EMBL" id="JACICB010000016">
    <property type="protein sequence ID" value="MBB3707964.1"/>
    <property type="molecule type" value="Genomic_DNA"/>
</dbReference>
<evidence type="ECO:0000256" key="1">
    <source>
        <dbReference type="ARBA" id="ARBA00001933"/>
    </source>
</evidence>
<dbReference type="InterPro" id="IPR010081">
    <property type="entry name" value="DiNH2opropionate_NH3_lyase"/>
</dbReference>
<keyword evidence="7" id="KW-1185">Reference proteome</keyword>
<dbReference type="NCBIfam" id="TIGR01747">
    <property type="entry name" value="diampropi_NH3ly"/>
    <property type="match status" value="1"/>
</dbReference>